<comment type="caution">
    <text evidence="6">The sequence shown here is derived from an EMBL/GenBank/DDBJ whole genome shotgun (WGS) entry which is preliminary data.</text>
</comment>
<name>A0A016S374_9BILA</name>
<dbReference type="InterPro" id="IPR008993">
    <property type="entry name" value="TIMP-like_OB-fold"/>
</dbReference>
<reference evidence="7" key="1">
    <citation type="journal article" date="2015" name="Nat. Genet.">
        <title>The genome and transcriptome of the zoonotic hookworm Ancylostoma ceylanicum identify infection-specific gene families.</title>
        <authorList>
            <person name="Schwarz E.M."/>
            <person name="Hu Y."/>
            <person name="Antoshechkin I."/>
            <person name="Miller M.M."/>
            <person name="Sternberg P.W."/>
            <person name="Aroian R.V."/>
        </authorList>
    </citation>
    <scope>NUCLEOTIDE SEQUENCE</scope>
    <source>
        <strain evidence="7">HY135</strain>
    </source>
</reference>
<feature type="compositionally biased region" description="Basic and acidic residues" evidence="4">
    <location>
        <begin position="150"/>
        <end position="167"/>
    </location>
</feature>
<dbReference type="GO" id="GO:0005576">
    <property type="term" value="C:extracellular region"/>
    <property type="evidence" value="ECO:0007669"/>
    <property type="project" value="UniProtKB-SubCell"/>
</dbReference>
<feature type="compositionally biased region" description="Acidic residues" evidence="4">
    <location>
        <begin position="195"/>
        <end position="222"/>
    </location>
</feature>
<dbReference type="Proteomes" id="UP000024635">
    <property type="component" value="Unassembled WGS sequence"/>
</dbReference>
<gene>
    <name evidence="6" type="primary">Acey_s0310.g2118</name>
    <name evidence="6" type="ORF">Y032_0310g2118</name>
</gene>
<dbReference type="OrthoDB" id="6041373at2759"/>
<dbReference type="InterPro" id="IPR001820">
    <property type="entry name" value="TIMP"/>
</dbReference>
<feature type="domain" description="NTR" evidence="5">
    <location>
        <begin position="17"/>
        <end position="157"/>
    </location>
</feature>
<feature type="region of interest" description="Disordered" evidence="4">
    <location>
        <begin position="150"/>
        <end position="222"/>
    </location>
</feature>
<dbReference type="SUPFAM" id="SSF50242">
    <property type="entry name" value="TIMP-like"/>
    <property type="match status" value="1"/>
</dbReference>
<dbReference type="Pfam" id="PF00965">
    <property type="entry name" value="TIMP"/>
    <property type="match status" value="1"/>
</dbReference>
<evidence type="ECO:0000256" key="2">
    <source>
        <dbReference type="ARBA" id="ARBA00022525"/>
    </source>
</evidence>
<evidence type="ECO:0000313" key="7">
    <source>
        <dbReference type="Proteomes" id="UP000024635"/>
    </source>
</evidence>
<proteinExistence type="predicted"/>
<dbReference type="InterPro" id="IPR001134">
    <property type="entry name" value="Netrin_domain"/>
</dbReference>
<keyword evidence="7" id="KW-1185">Reference proteome</keyword>
<dbReference type="AlphaFoldDB" id="A0A016S374"/>
<accession>A0A016S374</accession>
<sequence>MLYFSNVASHLNMILVCTRTTLRNARLSSYQNDRMCLMNSSPVLLTRVLSINRNGESSTNAANDTKTTESGTMSYNILHVQSWKGPKVTTSALTTPNSEDACGVTGLLENLDYFLTGKKGKNGEVTFTSCDFVGPFSHLTREENYLLEDLARDPNQCKDMDADKPVEEGGNTVKETGQRTEEDHDGKSEEKDNENTVEDNGVEAAENDDMKAEEESEEESVD</sequence>
<dbReference type="EMBL" id="JARK01001646">
    <property type="protein sequence ID" value="EYB84797.1"/>
    <property type="molecule type" value="Genomic_DNA"/>
</dbReference>
<keyword evidence="3" id="KW-1015">Disulfide bond</keyword>
<protein>
    <recommendedName>
        <fullName evidence="5">NTR domain-containing protein</fullName>
    </recommendedName>
</protein>
<dbReference type="PROSITE" id="PS50189">
    <property type="entry name" value="NTR"/>
    <property type="match status" value="1"/>
</dbReference>
<dbReference type="Gene3D" id="2.40.50.120">
    <property type="match status" value="1"/>
</dbReference>
<feature type="compositionally biased region" description="Basic and acidic residues" evidence="4">
    <location>
        <begin position="176"/>
        <end position="194"/>
    </location>
</feature>
<comment type="subcellular location">
    <subcellularLocation>
        <location evidence="1">Secreted</location>
    </subcellularLocation>
</comment>
<evidence type="ECO:0000313" key="6">
    <source>
        <dbReference type="EMBL" id="EYB84797.1"/>
    </source>
</evidence>
<evidence type="ECO:0000256" key="4">
    <source>
        <dbReference type="SAM" id="MobiDB-lite"/>
    </source>
</evidence>
<keyword evidence="2" id="KW-0964">Secreted</keyword>
<evidence type="ECO:0000256" key="3">
    <source>
        <dbReference type="ARBA" id="ARBA00023157"/>
    </source>
</evidence>
<dbReference type="GO" id="GO:0008191">
    <property type="term" value="F:metalloendopeptidase inhibitor activity"/>
    <property type="evidence" value="ECO:0007669"/>
    <property type="project" value="InterPro"/>
</dbReference>
<evidence type="ECO:0000259" key="5">
    <source>
        <dbReference type="PROSITE" id="PS50189"/>
    </source>
</evidence>
<evidence type="ECO:0000256" key="1">
    <source>
        <dbReference type="ARBA" id="ARBA00004613"/>
    </source>
</evidence>
<organism evidence="6 7">
    <name type="scientific">Ancylostoma ceylanicum</name>
    <dbReference type="NCBI Taxonomy" id="53326"/>
    <lineage>
        <taxon>Eukaryota</taxon>
        <taxon>Metazoa</taxon>
        <taxon>Ecdysozoa</taxon>
        <taxon>Nematoda</taxon>
        <taxon>Chromadorea</taxon>
        <taxon>Rhabditida</taxon>
        <taxon>Rhabditina</taxon>
        <taxon>Rhabditomorpha</taxon>
        <taxon>Strongyloidea</taxon>
        <taxon>Ancylostomatidae</taxon>
        <taxon>Ancylostomatinae</taxon>
        <taxon>Ancylostoma</taxon>
    </lineage>
</organism>